<dbReference type="NCBIfam" id="TIGR02861">
    <property type="entry name" value="SASP_H"/>
    <property type="match status" value="1"/>
</dbReference>
<comment type="subcellular location">
    <subcellularLocation>
        <location evidence="1 4">Spore core</location>
    </subcellularLocation>
</comment>
<evidence type="ECO:0000313" key="6">
    <source>
        <dbReference type="Proteomes" id="UP001597506"/>
    </source>
</evidence>
<accession>A0ABW5RV40</accession>
<comment type="caution">
    <text evidence="5">The sequence shown here is derived from an EMBL/GenBank/DDBJ whole genome shotgun (WGS) entry which is preliminary data.</text>
</comment>
<sequence>MNKQRAQEISLSAEMANVSYNGTPVYIQHVAEDNDTVRIYPLDNPEQEQAVNVNDLREDYRH</sequence>
<evidence type="ECO:0000256" key="1">
    <source>
        <dbReference type="ARBA" id="ARBA00004288"/>
    </source>
</evidence>
<dbReference type="EMBL" id="JBHUMF010000031">
    <property type="protein sequence ID" value="MFD2682334.1"/>
    <property type="molecule type" value="Genomic_DNA"/>
</dbReference>
<name>A0ABW5RV40_9BACI</name>
<reference evidence="6" key="1">
    <citation type="journal article" date="2019" name="Int. J. Syst. Evol. Microbiol.">
        <title>The Global Catalogue of Microorganisms (GCM) 10K type strain sequencing project: providing services to taxonomists for standard genome sequencing and annotation.</title>
        <authorList>
            <consortium name="The Broad Institute Genomics Platform"/>
            <consortium name="The Broad Institute Genome Sequencing Center for Infectious Disease"/>
            <person name="Wu L."/>
            <person name="Ma J."/>
        </authorList>
    </citation>
    <scope>NUCLEOTIDE SEQUENCE [LARGE SCALE GENOMIC DNA]</scope>
    <source>
        <strain evidence="6">KCTC 3913</strain>
    </source>
</reference>
<dbReference type="InterPro" id="IPR012610">
    <property type="entry name" value="SASP_SspH"/>
</dbReference>
<dbReference type="HAMAP" id="MF_00667">
    <property type="entry name" value="SspH"/>
    <property type="match status" value="1"/>
</dbReference>
<proteinExistence type="evidence at transcript level"/>
<comment type="similarity">
    <text evidence="2 4">Belongs to the SspH family.</text>
</comment>
<gene>
    <name evidence="4" type="primary">sspH</name>
    <name evidence="5" type="ORF">ACFSUL_16460</name>
</gene>
<comment type="induction">
    <text evidence="4">Expressed only in the forespore compartment of sporulating cells.</text>
</comment>
<protein>
    <recommendedName>
        <fullName evidence="4">Small, acid-soluble spore protein H</fullName>
        <shortName evidence="4">SASP H</shortName>
    </recommendedName>
</protein>
<dbReference type="RefSeq" id="WP_377937020.1">
    <property type="nucleotide sequence ID" value="NZ_JBHUMF010000031.1"/>
</dbReference>
<dbReference type="Proteomes" id="UP001597506">
    <property type="component" value="Unassembled WGS sequence"/>
</dbReference>
<evidence type="ECO:0000313" key="5">
    <source>
        <dbReference type="EMBL" id="MFD2682334.1"/>
    </source>
</evidence>
<organism evidence="5 6">
    <name type="scientific">Bacillus seohaeanensis</name>
    <dbReference type="NCBI Taxonomy" id="284580"/>
    <lineage>
        <taxon>Bacteria</taxon>
        <taxon>Bacillati</taxon>
        <taxon>Bacillota</taxon>
        <taxon>Bacilli</taxon>
        <taxon>Bacillales</taxon>
        <taxon>Bacillaceae</taxon>
        <taxon>Bacillus</taxon>
    </lineage>
</organism>
<evidence type="ECO:0000256" key="2">
    <source>
        <dbReference type="ARBA" id="ARBA00006573"/>
    </source>
</evidence>
<keyword evidence="6" id="KW-1185">Reference proteome</keyword>
<evidence type="ECO:0000256" key="3">
    <source>
        <dbReference type="ARBA" id="ARBA00022969"/>
    </source>
</evidence>
<dbReference type="Pfam" id="PF08141">
    <property type="entry name" value="SspH"/>
    <property type="match status" value="1"/>
</dbReference>
<keyword evidence="3 4" id="KW-0749">Sporulation</keyword>
<evidence type="ECO:0000256" key="4">
    <source>
        <dbReference type="HAMAP-Rule" id="MF_00667"/>
    </source>
</evidence>